<proteinExistence type="predicted"/>
<accession>A0A4U1CUP6</accession>
<evidence type="ECO:0000256" key="1">
    <source>
        <dbReference type="SAM" id="SignalP"/>
    </source>
</evidence>
<protein>
    <recommendedName>
        <fullName evidence="2">DUF6265 domain-containing protein</fullName>
    </recommendedName>
</protein>
<keyword evidence="4" id="KW-1185">Reference proteome</keyword>
<name>A0A4U1CUP6_9SPHI</name>
<dbReference type="EMBL" id="SWBR01000001">
    <property type="protein sequence ID" value="TKC12604.1"/>
    <property type="molecule type" value="Genomic_DNA"/>
</dbReference>
<dbReference type="AlphaFoldDB" id="A0A4U1CUP6"/>
<dbReference type="RefSeq" id="WP_136838729.1">
    <property type="nucleotide sequence ID" value="NZ_SWBR01000001.1"/>
</dbReference>
<evidence type="ECO:0000313" key="3">
    <source>
        <dbReference type="EMBL" id="TKC12604.1"/>
    </source>
</evidence>
<dbReference type="Proteomes" id="UP000309488">
    <property type="component" value="Unassembled WGS sequence"/>
</dbReference>
<dbReference type="InterPro" id="IPR046232">
    <property type="entry name" value="DUF6265"/>
</dbReference>
<dbReference type="Pfam" id="PF19780">
    <property type="entry name" value="DUF6265"/>
    <property type="match status" value="1"/>
</dbReference>
<gene>
    <name evidence="3" type="ORF">FA048_03020</name>
</gene>
<sequence length="155" mass="17744">MKKYLILLIFALTQLSANAQKVNLNQFSFLTGSWEMKTAKGKISESWIKSKDSLNGKSYRHALSGDSVLTEVVVIKKIGNVFHYCVTGLEKNNTGTTNFKLISTENNIFIFENKAHDFPQRVIYQNKGKDQLLAWIEGEMNGKKMKSEFPYLRKK</sequence>
<evidence type="ECO:0000259" key="2">
    <source>
        <dbReference type="Pfam" id="PF19780"/>
    </source>
</evidence>
<reference evidence="3 4" key="1">
    <citation type="submission" date="2019-04" db="EMBL/GenBank/DDBJ databases">
        <title>Pedobacter sp. RP-3-22 sp. nov., isolated from Arctic soil.</title>
        <authorList>
            <person name="Dahal R.H."/>
            <person name="Kim D.-U."/>
        </authorList>
    </citation>
    <scope>NUCLEOTIDE SEQUENCE [LARGE SCALE GENOMIC DNA]</scope>
    <source>
        <strain evidence="3 4">RP-3-22</strain>
    </source>
</reference>
<evidence type="ECO:0000313" key="4">
    <source>
        <dbReference type="Proteomes" id="UP000309488"/>
    </source>
</evidence>
<comment type="caution">
    <text evidence="3">The sequence shown here is derived from an EMBL/GenBank/DDBJ whole genome shotgun (WGS) entry which is preliminary data.</text>
</comment>
<keyword evidence="1" id="KW-0732">Signal</keyword>
<feature type="chain" id="PRO_5020435733" description="DUF6265 domain-containing protein" evidence="1">
    <location>
        <begin position="20"/>
        <end position="155"/>
    </location>
</feature>
<dbReference type="OrthoDB" id="5382295at2"/>
<organism evidence="3 4">
    <name type="scientific">Pedobacter polaris</name>
    <dbReference type="NCBI Taxonomy" id="2571273"/>
    <lineage>
        <taxon>Bacteria</taxon>
        <taxon>Pseudomonadati</taxon>
        <taxon>Bacteroidota</taxon>
        <taxon>Sphingobacteriia</taxon>
        <taxon>Sphingobacteriales</taxon>
        <taxon>Sphingobacteriaceae</taxon>
        <taxon>Pedobacter</taxon>
    </lineage>
</organism>
<feature type="signal peptide" evidence="1">
    <location>
        <begin position="1"/>
        <end position="19"/>
    </location>
</feature>
<feature type="domain" description="DUF6265" evidence="2">
    <location>
        <begin position="28"/>
        <end position="137"/>
    </location>
</feature>